<comment type="caution">
    <text evidence="3">The sequence shown here is derived from an EMBL/GenBank/DDBJ whole genome shotgun (WGS) entry which is preliminary data.</text>
</comment>
<feature type="domain" description="Reverse transcriptase N-terminal" evidence="2">
    <location>
        <begin position="3"/>
        <end position="70"/>
    </location>
</feature>
<dbReference type="EMBL" id="CALYLK010000136">
    <property type="protein sequence ID" value="CAH8235977.1"/>
    <property type="molecule type" value="Genomic_DNA"/>
</dbReference>
<keyword evidence="4" id="KW-1185">Reference proteome</keyword>
<evidence type="ECO:0000256" key="1">
    <source>
        <dbReference type="ARBA" id="ARBA00034120"/>
    </source>
</evidence>
<protein>
    <recommendedName>
        <fullName evidence="2">Reverse transcriptase N-terminal domain-containing protein</fullName>
    </recommendedName>
</protein>
<dbReference type="Proteomes" id="UP001152658">
    <property type="component" value="Unassembled WGS sequence"/>
</dbReference>
<evidence type="ECO:0000313" key="4">
    <source>
        <dbReference type="Proteomes" id="UP001152658"/>
    </source>
</evidence>
<dbReference type="InterPro" id="IPR025960">
    <property type="entry name" value="RVT_N"/>
</dbReference>
<proteinExistence type="inferred from homology"/>
<gene>
    <name evidence="3" type="ORF">VAE063_950358</name>
</gene>
<name>A0ABN8TSW4_9VIBR</name>
<dbReference type="PANTHER" id="PTHR34047:SF8">
    <property type="entry name" value="PROTEIN YKFC"/>
    <property type="match status" value="1"/>
</dbReference>
<sequence length="126" mass="14119">MLKLQMRIAKATREGKHSKARALQWILTLSRSAKLLAVKRVSQNKGSNTPGIDGVIWNTDARRMTAVDQLNRKGYRAKPLRRIYIPKKNVKLRPLGIPCMIDRAQQAGKDVSTITVPEGCEPATEK</sequence>
<dbReference type="PANTHER" id="PTHR34047">
    <property type="entry name" value="NUCLEAR INTRON MATURASE 1, MITOCHONDRIAL-RELATED"/>
    <property type="match status" value="1"/>
</dbReference>
<dbReference type="Pfam" id="PF13655">
    <property type="entry name" value="RVT_N"/>
    <property type="match status" value="1"/>
</dbReference>
<comment type="similarity">
    <text evidence="1">Belongs to the bacterial reverse transcriptase family.</text>
</comment>
<accession>A0ABN8TSW4</accession>
<evidence type="ECO:0000313" key="3">
    <source>
        <dbReference type="EMBL" id="CAH8235977.1"/>
    </source>
</evidence>
<organism evidence="3 4">
    <name type="scientific">Vibrio aestuarianus</name>
    <dbReference type="NCBI Taxonomy" id="28171"/>
    <lineage>
        <taxon>Bacteria</taxon>
        <taxon>Pseudomonadati</taxon>
        <taxon>Pseudomonadota</taxon>
        <taxon>Gammaproteobacteria</taxon>
        <taxon>Vibrionales</taxon>
        <taxon>Vibrionaceae</taxon>
        <taxon>Vibrio</taxon>
    </lineage>
</organism>
<evidence type="ECO:0000259" key="2">
    <source>
        <dbReference type="Pfam" id="PF13655"/>
    </source>
</evidence>
<dbReference type="InterPro" id="IPR051083">
    <property type="entry name" value="GrpII_Intron_Splice-Mob/Def"/>
</dbReference>
<reference evidence="3" key="1">
    <citation type="submission" date="2022-06" db="EMBL/GenBank/DDBJ databases">
        <authorList>
            <person name="Goudenege D."/>
            <person name="Le Roux F."/>
        </authorList>
    </citation>
    <scope>NUCLEOTIDE SEQUENCE</scope>
    <source>
        <strain evidence="3">12-063</strain>
    </source>
</reference>